<sequence length="390" mass="39198">MPQVAAESPPPPYEDCSDLPPDYTSTEALATVQLNVSAFDRPGKDAAAANGARRSATDEIDFTSPAGIRSHANKKAKKAAKATQKDKWAGSDDEGEKPPDGDGEGGAGDGAGGDGGFGAGGDGGDPPGDGGNGGGDGGDGGDDWTAGGTTGKGRKKKKKSAWEEYEAEEAAKNAEGEAAVNVDATPAAAAVPEVADDWGAFASVGGKKKKGKKGQPEPEPIAEPVLDTIDLGASGTLNATPATATEPEPGDECVIGWSRDLRNLTRSVHDDLHPGLERMRHRSCCNDPLPPPPPPAPENDMKFDDVSLNDDKAAPKLDLDFGLDAPAAENKSSGFSFGGGWGGGWGSAGGGGGGATGGGAGSSSWGFGGVEEQVAEIPKADESWSFGATS</sequence>
<feature type="region of interest" description="Disordered" evidence="1">
    <location>
        <begin position="282"/>
        <end position="308"/>
    </location>
</feature>
<feature type="region of interest" description="Disordered" evidence="1">
    <location>
        <begin position="232"/>
        <end position="251"/>
    </location>
</feature>
<reference evidence="2 3" key="1">
    <citation type="submission" date="2017-03" db="EMBL/GenBank/DDBJ databases">
        <title>Genomes of endolithic fungi from Antarctica.</title>
        <authorList>
            <person name="Coleine C."/>
            <person name="Masonjones S."/>
            <person name="Stajich J.E."/>
        </authorList>
    </citation>
    <scope>NUCLEOTIDE SEQUENCE [LARGE SCALE GENOMIC DNA]</scope>
    <source>
        <strain evidence="2 3">CCFEE 5184</strain>
    </source>
</reference>
<feature type="compositionally biased region" description="Basic residues" evidence="1">
    <location>
        <begin position="71"/>
        <end position="80"/>
    </location>
</feature>
<feature type="region of interest" description="Disordered" evidence="1">
    <location>
        <begin position="203"/>
        <end position="227"/>
    </location>
</feature>
<gene>
    <name evidence="2" type="ORF">B0A55_08643</name>
</gene>
<dbReference type="STRING" id="329884.A0A4U0WXL1"/>
<dbReference type="EMBL" id="NAJQ01000564">
    <property type="protein sequence ID" value="TKA67546.1"/>
    <property type="molecule type" value="Genomic_DNA"/>
</dbReference>
<name>A0A4U0WXL1_9PEZI</name>
<accession>A0A4U0WXL1</accession>
<dbReference type="OrthoDB" id="10545639at2759"/>
<proteinExistence type="predicted"/>
<organism evidence="2 3">
    <name type="scientific">Friedmanniomyces simplex</name>
    <dbReference type="NCBI Taxonomy" id="329884"/>
    <lineage>
        <taxon>Eukaryota</taxon>
        <taxon>Fungi</taxon>
        <taxon>Dikarya</taxon>
        <taxon>Ascomycota</taxon>
        <taxon>Pezizomycotina</taxon>
        <taxon>Dothideomycetes</taxon>
        <taxon>Dothideomycetidae</taxon>
        <taxon>Mycosphaerellales</taxon>
        <taxon>Teratosphaeriaceae</taxon>
        <taxon>Friedmanniomyces</taxon>
    </lineage>
</organism>
<feature type="compositionally biased region" description="Pro residues" evidence="1">
    <location>
        <begin position="288"/>
        <end position="297"/>
    </location>
</feature>
<feature type="non-terminal residue" evidence="2">
    <location>
        <position position="390"/>
    </location>
</feature>
<keyword evidence="3" id="KW-1185">Reference proteome</keyword>
<feature type="compositionally biased region" description="Basic and acidic residues" evidence="1">
    <location>
        <begin position="299"/>
        <end position="308"/>
    </location>
</feature>
<feature type="compositionally biased region" description="Gly residues" evidence="1">
    <location>
        <begin position="343"/>
        <end position="369"/>
    </location>
</feature>
<feature type="region of interest" description="Disordered" evidence="1">
    <location>
        <begin position="43"/>
        <end position="179"/>
    </location>
</feature>
<feature type="region of interest" description="Disordered" evidence="1">
    <location>
        <begin position="1"/>
        <end position="23"/>
    </location>
</feature>
<protein>
    <submittedName>
        <fullName evidence="2">Uncharacterized protein</fullName>
    </submittedName>
</protein>
<evidence type="ECO:0000256" key="1">
    <source>
        <dbReference type="SAM" id="MobiDB-lite"/>
    </source>
</evidence>
<comment type="caution">
    <text evidence="2">The sequence shown here is derived from an EMBL/GenBank/DDBJ whole genome shotgun (WGS) entry which is preliminary data.</text>
</comment>
<evidence type="ECO:0000313" key="3">
    <source>
        <dbReference type="Proteomes" id="UP000309340"/>
    </source>
</evidence>
<feature type="region of interest" description="Disordered" evidence="1">
    <location>
        <begin position="343"/>
        <end position="390"/>
    </location>
</feature>
<feature type="compositionally biased region" description="Gly residues" evidence="1">
    <location>
        <begin position="104"/>
        <end position="138"/>
    </location>
</feature>
<evidence type="ECO:0000313" key="2">
    <source>
        <dbReference type="EMBL" id="TKA67546.1"/>
    </source>
</evidence>
<feature type="compositionally biased region" description="Basic and acidic residues" evidence="1">
    <location>
        <begin position="83"/>
        <end position="100"/>
    </location>
</feature>
<dbReference type="AlphaFoldDB" id="A0A4U0WXL1"/>
<dbReference type="Proteomes" id="UP000309340">
    <property type="component" value="Unassembled WGS sequence"/>
</dbReference>